<dbReference type="eggNOG" id="COG2755">
    <property type="taxonomic scope" value="Bacteria"/>
</dbReference>
<dbReference type="Gene3D" id="3.40.50.1110">
    <property type="entry name" value="SGNH hydrolase"/>
    <property type="match status" value="1"/>
</dbReference>
<evidence type="ECO:0000313" key="1">
    <source>
        <dbReference type="EMBL" id="ADZ85292.1"/>
    </source>
</evidence>
<dbReference type="HOGENOM" id="CLU_041407_0_0_9"/>
<dbReference type="STRING" id="642492.Clole_3609"/>
<gene>
    <name evidence="1" type="ordered locus">Clole_3609</name>
</gene>
<sequence>MQKGAIELLACILIFGMVFSGTTRVFQMKQLEEPWDMTRKVEGIKNEEKDSVDVMYFGSSHMYTSINPVVVWEEQGIPSYILATQKQPFWISYYYMREALKYQKPKVVVLDIYRSDFLEEYEEESVNRAAIDLLDFSYNKAQMIEASVPKEERASYYVNLIKYHGRWKELTKEDFDWSYRTKQDPLKGYVCLYPTTPIDRRQSLEEVTEVQDMSDKTKEYLMKIIELSKKKGFELVLYKAPSNATKEQKAYYNAVEAIAKENNIHFIDYNMLYEEVGLDLSKDFYDENHVNLLGAKKVSTHFSAYLADEFHLEDKRDEVSYRETWDQAVQINERWEKAYELRNIVNLKDYVEAVKAEDYAVLFTTVSNVSLDTVSEESLKVCQDFGLLQKEKLKGHYIAIMKDGEMPYEVDREALNDAIRDLGLPIEVAYNDQERYTLSNIDYKDHNYFTSRGNMNIIVYDKKLNKIVSNVLVDLKTQGKIVQ</sequence>
<proteinExistence type="predicted"/>
<keyword evidence="2" id="KW-1185">Reference proteome</keyword>
<dbReference type="InterPro" id="IPR036514">
    <property type="entry name" value="SGNH_hydro_sf"/>
</dbReference>
<dbReference type="RefSeq" id="WP_013658568.1">
    <property type="nucleotide sequence ID" value="NC_015275.1"/>
</dbReference>
<dbReference type="EMBL" id="CP002582">
    <property type="protein sequence ID" value="ADZ85292.1"/>
    <property type="molecule type" value="Genomic_DNA"/>
</dbReference>
<dbReference type="SUPFAM" id="SSF52266">
    <property type="entry name" value="SGNH hydrolase"/>
    <property type="match status" value="1"/>
</dbReference>
<dbReference type="KEGG" id="cle:Clole_3609"/>
<evidence type="ECO:0000313" key="2">
    <source>
        <dbReference type="Proteomes" id="UP000008467"/>
    </source>
</evidence>
<name>F2JT73_CELLD</name>
<protein>
    <submittedName>
        <fullName evidence="1">Uncharacterized protein</fullName>
    </submittedName>
</protein>
<reference evidence="1 2" key="1">
    <citation type="journal article" date="2011" name="J. Bacteriol.">
        <title>Complete genome sequence of the cellulose-degrading bacterium Cellulosilyticum lentocellum.</title>
        <authorList>
            <consortium name="US DOE Joint Genome Institute"/>
            <person name="Miller D.A."/>
            <person name="Suen G."/>
            <person name="Bruce D."/>
            <person name="Copeland A."/>
            <person name="Cheng J.F."/>
            <person name="Detter C."/>
            <person name="Goodwin L.A."/>
            <person name="Han C.S."/>
            <person name="Hauser L.J."/>
            <person name="Land M.L."/>
            <person name="Lapidus A."/>
            <person name="Lucas S."/>
            <person name="Meincke L."/>
            <person name="Pitluck S."/>
            <person name="Tapia R."/>
            <person name="Teshima H."/>
            <person name="Woyke T."/>
            <person name="Fox B.G."/>
            <person name="Angert E.R."/>
            <person name="Currie C.R."/>
        </authorList>
    </citation>
    <scope>NUCLEOTIDE SEQUENCE [LARGE SCALE GENOMIC DNA]</scope>
    <source>
        <strain evidence="2">ATCC 49066 / DSM 5427 / NCIMB 11756 / RHM5</strain>
    </source>
</reference>
<organism evidence="1 2">
    <name type="scientific">Cellulosilyticum lentocellum (strain ATCC 49066 / DSM 5427 / NCIMB 11756 / RHM5)</name>
    <name type="common">Clostridium lentocellum</name>
    <dbReference type="NCBI Taxonomy" id="642492"/>
    <lineage>
        <taxon>Bacteria</taxon>
        <taxon>Bacillati</taxon>
        <taxon>Bacillota</taxon>
        <taxon>Clostridia</taxon>
        <taxon>Lachnospirales</taxon>
        <taxon>Cellulosilyticaceae</taxon>
        <taxon>Cellulosilyticum</taxon>
    </lineage>
</organism>
<dbReference type="Proteomes" id="UP000008467">
    <property type="component" value="Chromosome"/>
</dbReference>
<dbReference type="AlphaFoldDB" id="F2JT73"/>
<accession>F2JT73</accession>